<sequence length="290" mass="30595">MTDETPSALLTTADVRRLLGVTGVRPTKTLGQNFVTDPGTVRRIVRAAGVTAGDTVVEVGPGLGSLTLGLLEAGAVVGAVEIDPVLAQRLPGTVDSRLPEASERLRVVREDALRITELPVPPGAARVHLVANLPYNVAVPVLLTMLERFEAITDVLVMVQAEVADRIAARPGSKTYGIPSVKSAWYGHAERAGSIGRTVFWPTPNVDSALVRLTRHAPPAGPQWREATFAVVDAAFAQRRKTLRAALSSWAGSGARAEEILRAAGVDPSLRGERLGIEEFTAIAQAAATA</sequence>
<evidence type="ECO:0000259" key="9">
    <source>
        <dbReference type="SMART" id="SM00650"/>
    </source>
</evidence>
<dbReference type="PROSITE" id="PS01131">
    <property type="entry name" value="RRNA_A_DIMETH"/>
    <property type="match status" value="1"/>
</dbReference>
<dbReference type="PROSITE" id="PS51689">
    <property type="entry name" value="SAM_RNA_A_N6_MT"/>
    <property type="match status" value="1"/>
</dbReference>
<evidence type="ECO:0000256" key="5">
    <source>
        <dbReference type="ARBA" id="ARBA00022691"/>
    </source>
</evidence>
<comment type="caution">
    <text evidence="10">The sequence shown here is derived from an EMBL/GenBank/DDBJ whole genome shotgun (WGS) entry which is preliminary data.</text>
</comment>
<reference evidence="10 11" key="1">
    <citation type="submission" date="2017-10" db="EMBL/GenBank/DDBJ databases">
        <title>Sequencing the genomes of 1000 actinobacteria strains.</title>
        <authorList>
            <person name="Klenk H.-P."/>
        </authorList>
    </citation>
    <scope>NUCLEOTIDE SEQUENCE [LARGE SCALE GENOMIC DNA]</scope>
    <source>
        <strain evidence="10 11">DSM 21801</strain>
    </source>
</reference>
<dbReference type="GO" id="GO:0052908">
    <property type="term" value="F:16S rRNA (adenine(1518)-N(6)/adenine(1519)-N(6))-dimethyltransferase activity"/>
    <property type="evidence" value="ECO:0007669"/>
    <property type="project" value="UniProtKB-EC"/>
</dbReference>
<keyword evidence="2 7" id="KW-0698">rRNA processing</keyword>
<dbReference type="PANTHER" id="PTHR11727">
    <property type="entry name" value="DIMETHYLADENOSINE TRANSFERASE"/>
    <property type="match status" value="1"/>
</dbReference>
<keyword evidence="4 7" id="KW-0808">Transferase</keyword>
<evidence type="ECO:0000256" key="7">
    <source>
        <dbReference type="HAMAP-Rule" id="MF_00607"/>
    </source>
</evidence>
<dbReference type="InterPro" id="IPR011530">
    <property type="entry name" value="rRNA_adenine_dimethylase"/>
</dbReference>
<evidence type="ECO:0000256" key="8">
    <source>
        <dbReference type="PROSITE-ProRule" id="PRU01026"/>
    </source>
</evidence>
<dbReference type="NCBIfam" id="TIGR00755">
    <property type="entry name" value="ksgA"/>
    <property type="match status" value="1"/>
</dbReference>
<evidence type="ECO:0000313" key="11">
    <source>
        <dbReference type="Proteomes" id="UP000224915"/>
    </source>
</evidence>
<dbReference type="EC" id="2.1.1.182" evidence="7"/>
<proteinExistence type="inferred from homology"/>
<evidence type="ECO:0000256" key="3">
    <source>
        <dbReference type="ARBA" id="ARBA00022603"/>
    </source>
</evidence>
<feature type="binding site" evidence="7 8">
    <location>
        <position position="132"/>
    </location>
    <ligand>
        <name>S-adenosyl-L-methionine</name>
        <dbReference type="ChEBI" id="CHEBI:59789"/>
    </ligand>
</feature>
<accession>A0A2A9D1G0</accession>
<feature type="binding site" evidence="7 8">
    <location>
        <position position="33"/>
    </location>
    <ligand>
        <name>S-adenosyl-L-methionine</name>
        <dbReference type="ChEBI" id="CHEBI:59789"/>
    </ligand>
</feature>
<dbReference type="FunFam" id="1.10.8.100:FF:000003">
    <property type="entry name" value="Ribosomal RNA small subunit methyltransferase A"/>
    <property type="match status" value="1"/>
</dbReference>
<organism evidence="10 11">
    <name type="scientific">Serinibacter salmoneus</name>
    <dbReference type="NCBI Taxonomy" id="556530"/>
    <lineage>
        <taxon>Bacteria</taxon>
        <taxon>Bacillati</taxon>
        <taxon>Actinomycetota</taxon>
        <taxon>Actinomycetes</taxon>
        <taxon>Micrococcales</taxon>
        <taxon>Beutenbergiaceae</taxon>
        <taxon>Serinibacter</taxon>
    </lineage>
</organism>
<dbReference type="InterPro" id="IPR029063">
    <property type="entry name" value="SAM-dependent_MTases_sf"/>
</dbReference>
<feature type="binding site" evidence="7 8">
    <location>
        <position position="81"/>
    </location>
    <ligand>
        <name>S-adenosyl-L-methionine</name>
        <dbReference type="ChEBI" id="CHEBI:59789"/>
    </ligand>
</feature>
<dbReference type="PANTHER" id="PTHR11727:SF7">
    <property type="entry name" value="DIMETHYLADENOSINE TRANSFERASE-RELATED"/>
    <property type="match status" value="1"/>
</dbReference>
<dbReference type="FunFam" id="3.40.50.150:FF:000023">
    <property type="entry name" value="Ribosomal RNA small subunit methyltransferase A"/>
    <property type="match status" value="1"/>
</dbReference>
<evidence type="ECO:0000256" key="2">
    <source>
        <dbReference type="ARBA" id="ARBA00022552"/>
    </source>
</evidence>
<comment type="catalytic activity">
    <reaction evidence="7">
        <text>adenosine(1518)/adenosine(1519) in 16S rRNA + 4 S-adenosyl-L-methionine = N(6)-dimethyladenosine(1518)/N(6)-dimethyladenosine(1519) in 16S rRNA + 4 S-adenosyl-L-homocysteine + 4 H(+)</text>
        <dbReference type="Rhea" id="RHEA:19609"/>
        <dbReference type="Rhea" id="RHEA-COMP:10232"/>
        <dbReference type="Rhea" id="RHEA-COMP:10233"/>
        <dbReference type="ChEBI" id="CHEBI:15378"/>
        <dbReference type="ChEBI" id="CHEBI:57856"/>
        <dbReference type="ChEBI" id="CHEBI:59789"/>
        <dbReference type="ChEBI" id="CHEBI:74411"/>
        <dbReference type="ChEBI" id="CHEBI:74493"/>
        <dbReference type="EC" id="2.1.1.182"/>
    </reaction>
</comment>
<evidence type="ECO:0000256" key="1">
    <source>
        <dbReference type="ARBA" id="ARBA00022490"/>
    </source>
</evidence>
<dbReference type="EMBL" id="PDJD01000001">
    <property type="protein sequence ID" value="PFG20483.1"/>
    <property type="molecule type" value="Genomic_DNA"/>
</dbReference>
<dbReference type="GO" id="GO:0005829">
    <property type="term" value="C:cytosol"/>
    <property type="evidence" value="ECO:0007669"/>
    <property type="project" value="TreeGrafter"/>
</dbReference>
<dbReference type="SMART" id="SM00650">
    <property type="entry name" value="rADc"/>
    <property type="match status" value="1"/>
</dbReference>
<dbReference type="Gene3D" id="3.40.50.150">
    <property type="entry name" value="Vaccinia Virus protein VP39"/>
    <property type="match status" value="1"/>
</dbReference>
<dbReference type="GO" id="GO:0003723">
    <property type="term" value="F:RNA binding"/>
    <property type="evidence" value="ECO:0007669"/>
    <property type="project" value="UniProtKB-UniRule"/>
</dbReference>
<feature type="domain" description="Ribosomal RNA adenine methylase transferase N-terminal" evidence="9">
    <location>
        <begin position="40"/>
        <end position="217"/>
    </location>
</feature>
<dbReference type="InterPro" id="IPR001737">
    <property type="entry name" value="KsgA/Erm"/>
</dbReference>
<dbReference type="Gene3D" id="1.10.8.100">
    <property type="entry name" value="Ribosomal RNA adenine dimethylase-like, domain 2"/>
    <property type="match status" value="1"/>
</dbReference>
<dbReference type="SUPFAM" id="SSF53335">
    <property type="entry name" value="S-adenosyl-L-methionine-dependent methyltransferases"/>
    <property type="match status" value="1"/>
</dbReference>
<dbReference type="InterPro" id="IPR020598">
    <property type="entry name" value="rRNA_Ade_methylase_Trfase_N"/>
</dbReference>
<evidence type="ECO:0000256" key="4">
    <source>
        <dbReference type="ARBA" id="ARBA00022679"/>
    </source>
</evidence>
<dbReference type="HAMAP" id="MF_00607">
    <property type="entry name" value="16SrRNA_methyltr_A"/>
    <property type="match status" value="1"/>
</dbReference>
<dbReference type="InterPro" id="IPR020596">
    <property type="entry name" value="rRNA_Ade_Mease_Trfase_CS"/>
</dbReference>
<dbReference type="AlphaFoldDB" id="A0A2A9D1G0"/>
<keyword evidence="1 7" id="KW-0963">Cytoplasm</keyword>
<evidence type="ECO:0000313" key="10">
    <source>
        <dbReference type="EMBL" id="PFG20483.1"/>
    </source>
</evidence>
<dbReference type="InterPro" id="IPR023165">
    <property type="entry name" value="rRNA_Ade_diMease-like_C"/>
</dbReference>
<keyword evidence="11" id="KW-1185">Reference proteome</keyword>
<feature type="binding site" evidence="7 8">
    <location>
        <position position="111"/>
    </location>
    <ligand>
        <name>S-adenosyl-L-methionine</name>
        <dbReference type="ChEBI" id="CHEBI:59789"/>
    </ligand>
</feature>
<dbReference type="Pfam" id="PF00398">
    <property type="entry name" value="RrnaAD"/>
    <property type="match status" value="1"/>
</dbReference>
<comment type="function">
    <text evidence="7">Specifically dimethylates two adjacent adenosines (A1518 and A1519) in the loop of a conserved hairpin near the 3'-end of 16S rRNA in the 30S particle. May play a critical role in biogenesis of 30S subunits.</text>
</comment>
<comment type="subcellular location">
    <subcellularLocation>
        <location evidence="7">Cytoplasm</location>
    </subcellularLocation>
</comment>
<comment type="similarity">
    <text evidence="7">Belongs to the class I-like SAM-binding methyltransferase superfamily. rRNA adenine N(6)-methyltransferase family. RsmA subfamily.</text>
</comment>
<keyword evidence="5 7" id="KW-0949">S-adenosyl-L-methionine</keyword>
<dbReference type="OrthoDB" id="9814755at2"/>
<dbReference type="Proteomes" id="UP000224915">
    <property type="component" value="Unassembled WGS sequence"/>
</dbReference>
<name>A0A2A9D1G0_9MICO</name>
<keyword evidence="6 7" id="KW-0694">RNA-binding</keyword>
<gene>
    <name evidence="7" type="primary">rsmA</name>
    <name evidence="7" type="synonym">ksgA</name>
    <name evidence="10" type="ORF">ATL40_2084</name>
</gene>
<protein>
    <recommendedName>
        <fullName evidence="7">Ribosomal RNA small subunit methyltransferase A</fullName>
        <ecNumber evidence="7">2.1.1.182</ecNumber>
    </recommendedName>
    <alternativeName>
        <fullName evidence="7">16S rRNA (adenine(1518)-N(6)/adenine(1519)-N(6))-dimethyltransferase</fullName>
    </alternativeName>
    <alternativeName>
        <fullName evidence="7">16S rRNA dimethyladenosine transferase</fullName>
    </alternativeName>
    <alternativeName>
        <fullName evidence="7">16S rRNA dimethylase</fullName>
    </alternativeName>
    <alternativeName>
        <fullName evidence="7">S-adenosylmethionine-6-N', N'-adenosyl(rRNA) dimethyltransferase</fullName>
    </alternativeName>
</protein>
<evidence type="ECO:0000256" key="6">
    <source>
        <dbReference type="ARBA" id="ARBA00022884"/>
    </source>
</evidence>
<feature type="binding site" evidence="7 8">
    <location>
        <position position="60"/>
    </location>
    <ligand>
        <name>S-adenosyl-L-methionine</name>
        <dbReference type="ChEBI" id="CHEBI:59789"/>
    </ligand>
</feature>
<keyword evidence="3 7" id="KW-0489">Methyltransferase</keyword>
<dbReference type="RefSeq" id="WP_098469451.1">
    <property type="nucleotide sequence ID" value="NZ_PDJD01000001.1"/>
</dbReference>
<feature type="binding site" evidence="7 8">
    <location>
        <position position="35"/>
    </location>
    <ligand>
        <name>S-adenosyl-L-methionine</name>
        <dbReference type="ChEBI" id="CHEBI:59789"/>
    </ligand>
</feature>